<feature type="region of interest" description="Disordered" evidence="1">
    <location>
        <begin position="25"/>
        <end position="48"/>
    </location>
</feature>
<protein>
    <submittedName>
        <fullName evidence="2">Uncharacterized protein</fullName>
    </submittedName>
</protein>
<accession>A0ABD1GZN1</accession>
<name>A0ABD1GZN1_SALDI</name>
<gene>
    <name evidence="2" type="ORF">AAHA92_16796</name>
</gene>
<evidence type="ECO:0000313" key="3">
    <source>
        <dbReference type="Proteomes" id="UP001567538"/>
    </source>
</evidence>
<organism evidence="2 3">
    <name type="scientific">Salvia divinorum</name>
    <name type="common">Maria pastora</name>
    <name type="synonym">Diviner's sage</name>
    <dbReference type="NCBI Taxonomy" id="28513"/>
    <lineage>
        <taxon>Eukaryota</taxon>
        <taxon>Viridiplantae</taxon>
        <taxon>Streptophyta</taxon>
        <taxon>Embryophyta</taxon>
        <taxon>Tracheophyta</taxon>
        <taxon>Spermatophyta</taxon>
        <taxon>Magnoliopsida</taxon>
        <taxon>eudicotyledons</taxon>
        <taxon>Gunneridae</taxon>
        <taxon>Pentapetalae</taxon>
        <taxon>asterids</taxon>
        <taxon>lamiids</taxon>
        <taxon>Lamiales</taxon>
        <taxon>Lamiaceae</taxon>
        <taxon>Nepetoideae</taxon>
        <taxon>Mentheae</taxon>
        <taxon>Salviinae</taxon>
        <taxon>Salvia</taxon>
        <taxon>Salvia subgen. Calosphace</taxon>
    </lineage>
</organism>
<evidence type="ECO:0000256" key="1">
    <source>
        <dbReference type="SAM" id="MobiDB-lite"/>
    </source>
</evidence>
<comment type="caution">
    <text evidence="2">The sequence shown here is derived from an EMBL/GenBank/DDBJ whole genome shotgun (WGS) entry which is preliminary data.</text>
</comment>
<dbReference type="AlphaFoldDB" id="A0ABD1GZN1"/>
<dbReference type="EMBL" id="JBEAFC010000007">
    <property type="protein sequence ID" value="KAL1548583.1"/>
    <property type="molecule type" value="Genomic_DNA"/>
</dbReference>
<dbReference type="Proteomes" id="UP001567538">
    <property type="component" value="Unassembled WGS sequence"/>
</dbReference>
<evidence type="ECO:0000313" key="2">
    <source>
        <dbReference type="EMBL" id="KAL1548583.1"/>
    </source>
</evidence>
<reference evidence="2 3" key="1">
    <citation type="submission" date="2024-06" db="EMBL/GenBank/DDBJ databases">
        <title>A chromosome level genome sequence of Diviner's sage (Salvia divinorum).</title>
        <authorList>
            <person name="Ford S.A."/>
            <person name="Ro D.-K."/>
            <person name="Ness R.W."/>
            <person name="Phillips M.A."/>
        </authorList>
    </citation>
    <scope>NUCLEOTIDE SEQUENCE [LARGE SCALE GENOMIC DNA]</scope>
    <source>
        <strain evidence="2">SAF-2024a</strain>
        <tissue evidence="2">Leaf</tissue>
    </source>
</reference>
<proteinExistence type="predicted"/>
<sequence length="87" mass="8881">MPSPSFSNPLTLLLHIPSTSTIAPHSITHGGSLAEDGGPSDCAPPPARSLSQQLQLRLSLSMCAAVCARLKLVASGGSEGVSQWLSS</sequence>
<keyword evidence="3" id="KW-1185">Reference proteome</keyword>